<dbReference type="AlphaFoldDB" id="A0A7R9EIT8"/>
<sequence>MCVVSKIPDDFTLCVVSKVLDEFILCRVSKVPDEFILCRVSKVPDEFILCRGPTIIEMETPGCTPIETDLNASTTQTEMEVTNVVHRLLGTDIFRLSVVLSGRARDGPNIVNDNNGS</sequence>
<dbReference type="EMBL" id="OB798239">
    <property type="protein sequence ID" value="CAD7434784.1"/>
    <property type="molecule type" value="Genomic_DNA"/>
</dbReference>
<name>A0A7R9EIT8_9NEOP</name>
<evidence type="ECO:0000313" key="1">
    <source>
        <dbReference type="EMBL" id="CAD7434784.1"/>
    </source>
</evidence>
<proteinExistence type="predicted"/>
<gene>
    <name evidence="1" type="ORF">TMSB3V08_LOCUS11434</name>
</gene>
<reference evidence="1" key="1">
    <citation type="submission" date="2020-11" db="EMBL/GenBank/DDBJ databases">
        <authorList>
            <person name="Tran Van P."/>
        </authorList>
    </citation>
    <scope>NUCLEOTIDE SEQUENCE</scope>
</reference>
<organism evidence="1">
    <name type="scientific">Timema monikensis</name>
    <dbReference type="NCBI Taxonomy" id="170555"/>
    <lineage>
        <taxon>Eukaryota</taxon>
        <taxon>Metazoa</taxon>
        <taxon>Ecdysozoa</taxon>
        <taxon>Arthropoda</taxon>
        <taxon>Hexapoda</taxon>
        <taxon>Insecta</taxon>
        <taxon>Pterygota</taxon>
        <taxon>Neoptera</taxon>
        <taxon>Polyneoptera</taxon>
        <taxon>Phasmatodea</taxon>
        <taxon>Timematodea</taxon>
        <taxon>Timematoidea</taxon>
        <taxon>Timematidae</taxon>
        <taxon>Timema</taxon>
    </lineage>
</organism>
<protein>
    <submittedName>
        <fullName evidence="1">Uncharacterized protein</fullName>
    </submittedName>
</protein>
<accession>A0A7R9EIT8</accession>